<dbReference type="PRINTS" id="PR00463">
    <property type="entry name" value="EP450I"/>
</dbReference>
<dbReference type="EMBL" id="CM002923">
    <property type="protein sequence ID" value="KGN63296.1"/>
    <property type="molecule type" value="Genomic_DNA"/>
</dbReference>
<dbReference type="PANTHER" id="PTHR47947:SF62">
    <property type="entry name" value="CYTOCHROME P450, FAMILY 81, SUBFAMILY D, POLYPEPTIDE 5"/>
    <property type="match status" value="1"/>
</dbReference>
<organism evidence="14 15">
    <name type="scientific">Cucumis sativus</name>
    <name type="common">Cucumber</name>
    <dbReference type="NCBI Taxonomy" id="3659"/>
    <lineage>
        <taxon>Eukaryota</taxon>
        <taxon>Viridiplantae</taxon>
        <taxon>Streptophyta</taxon>
        <taxon>Embryophyta</taxon>
        <taxon>Tracheophyta</taxon>
        <taxon>Spermatophyta</taxon>
        <taxon>Magnoliopsida</taxon>
        <taxon>eudicotyledons</taxon>
        <taxon>Gunneridae</taxon>
        <taxon>Pentapetalae</taxon>
        <taxon>rosids</taxon>
        <taxon>fabids</taxon>
        <taxon>Cucurbitales</taxon>
        <taxon>Cucurbitaceae</taxon>
        <taxon>Benincaseae</taxon>
        <taxon>Cucumis</taxon>
    </lineage>
</organism>
<evidence type="ECO:0000256" key="10">
    <source>
        <dbReference type="ARBA" id="ARBA00023136"/>
    </source>
</evidence>
<keyword evidence="9 12" id="KW-0503">Monooxygenase</keyword>
<dbReference type="InterPro" id="IPR017972">
    <property type="entry name" value="Cyt_P450_CS"/>
</dbReference>
<accession>A0A0A0LTD0</accession>
<sequence length="502" mass="56902">MDNNILVYIFFFLISLLLGLKLLLHHGKNLPPTPLFSLPLIGHLHLLKHPIHQTLHSLSKKYGHVFSLRFGSHLVVVISSPSAVRECFTKNDIILANRPFLNTGKHLSYNFTVLAVAPYGELWRRLRRISTCEIFSTSKLNSFSCIRQDEVKRLLHKLCNRNSVEELLLFSAVELEPILLDFTSNIVMRMVGGKRYFGDDVLDEGQAEKFRDVVKRVMLYAGATNPGDFIPLWNWIDPTGLEKKIMKVGEEADEIFQGLIDEIRNEEEDGNTMIHHLLHLQNTQPEYFSDQIIKGLIHVIFLAGIDTISVTLEWGLSHLLNNPKVIKKARLEIEHIVGQERLVNEDDLSSLSYLQGIILETLRLTPAAPLLVPHCASEDCQIEGYDIPRGTIIFVNAWAIHRDSSLWEDVTSFKPERHENAIELSDSYKLLPFGLGRRACPGVGMAQRVLGLTLASLIQCFDWERMDSSLVDMTEGQGITMPKAQPLVAKCKPRPIMRAHLS</sequence>
<comment type="similarity">
    <text evidence="2 12">Belongs to the cytochrome P450 family.</text>
</comment>
<keyword evidence="3 11" id="KW-0349">Heme</keyword>
<dbReference type="InterPro" id="IPR050651">
    <property type="entry name" value="Plant_Cytochrome_P450_Monoox"/>
</dbReference>
<dbReference type="OMA" id="IDSCYGD"/>
<feature type="binding site" description="axial binding residue" evidence="11">
    <location>
        <position position="440"/>
    </location>
    <ligand>
        <name>heme</name>
        <dbReference type="ChEBI" id="CHEBI:30413"/>
    </ligand>
    <ligandPart>
        <name>Fe</name>
        <dbReference type="ChEBI" id="CHEBI:18248"/>
    </ligandPart>
</feature>
<keyword evidence="4 13" id="KW-0812">Transmembrane</keyword>
<dbReference type="GO" id="GO:0016709">
    <property type="term" value="F:oxidoreductase activity, acting on paired donors, with incorporation or reduction of molecular oxygen, NAD(P)H as one donor, and incorporation of one atom of oxygen"/>
    <property type="evidence" value="ECO:0000318"/>
    <property type="project" value="GO_Central"/>
</dbReference>
<dbReference type="AlphaFoldDB" id="A0A0A0LTD0"/>
<proteinExistence type="inferred from homology"/>
<dbReference type="Proteomes" id="UP000029981">
    <property type="component" value="Chromosome 2"/>
</dbReference>
<protein>
    <recommendedName>
        <fullName evidence="16">Cytochrome P450</fullName>
    </recommendedName>
</protein>
<dbReference type="GO" id="GO:0005506">
    <property type="term" value="F:iron ion binding"/>
    <property type="evidence" value="ECO:0007669"/>
    <property type="project" value="InterPro"/>
</dbReference>
<name>A0A0A0LTD0_CUCSA</name>
<dbReference type="Pfam" id="PF00067">
    <property type="entry name" value="p450"/>
    <property type="match status" value="1"/>
</dbReference>
<dbReference type="KEGG" id="csv:105434396"/>
<evidence type="ECO:0000256" key="12">
    <source>
        <dbReference type="RuleBase" id="RU000461"/>
    </source>
</evidence>
<keyword evidence="5 11" id="KW-0479">Metal-binding</keyword>
<reference evidence="14 15" key="2">
    <citation type="journal article" date="2009" name="PLoS ONE">
        <title>An integrated genetic and cytogenetic map of the cucumber genome.</title>
        <authorList>
            <person name="Ren Y."/>
            <person name="Zhang Z."/>
            <person name="Liu J."/>
            <person name="Staub J.E."/>
            <person name="Han Y."/>
            <person name="Cheng Z."/>
            <person name="Li X."/>
            <person name="Lu J."/>
            <person name="Miao H."/>
            <person name="Kang H."/>
            <person name="Xie B."/>
            <person name="Gu X."/>
            <person name="Wang X."/>
            <person name="Du Y."/>
            <person name="Jin W."/>
            <person name="Huang S."/>
        </authorList>
    </citation>
    <scope>NUCLEOTIDE SEQUENCE [LARGE SCALE GENOMIC DNA]</scope>
    <source>
        <strain evidence="15">cv. 9930</strain>
    </source>
</reference>
<evidence type="ECO:0000256" key="7">
    <source>
        <dbReference type="ARBA" id="ARBA00023002"/>
    </source>
</evidence>
<gene>
    <name evidence="14" type="ORF">Csa_2G425740</name>
</gene>
<dbReference type="CDD" id="cd20653">
    <property type="entry name" value="CYP81"/>
    <property type="match status" value="1"/>
</dbReference>
<evidence type="ECO:0000256" key="13">
    <source>
        <dbReference type="SAM" id="Phobius"/>
    </source>
</evidence>
<evidence type="ECO:0000256" key="11">
    <source>
        <dbReference type="PIRSR" id="PIRSR602401-1"/>
    </source>
</evidence>
<dbReference type="InterPro" id="IPR002401">
    <property type="entry name" value="Cyt_P450_E_grp-I"/>
</dbReference>
<evidence type="ECO:0000256" key="2">
    <source>
        <dbReference type="ARBA" id="ARBA00010617"/>
    </source>
</evidence>
<dbReference type="GO" id="GO:0016020">
    <property type="term" value="C:membrane"/>
    <property type="evidence" value="ECO:0000318"/>
    <property type="project" value="GO_Central"/>
</dbReference>
<reference evidence="14 15" key="4">
    <citation type="journal article" date="2011" name="BMC Genomics">
        <title>RNA-Seq improves annotation of protein-coding genes in the cucumber genome.</title>
        <authorList>
            <person name="Li Z."/>
            <person name="Zhang Z."/>
            <person name="Yan P."/>
            <person name="Huang S."/>
            <person name="Fei Z."/>
            <person name="Lin K."/>
        </authorList>
    </citation>
    <scope>NUCLEOTIDE SEQUENCE [LARGE SCALE GENOMIC DNA]</scope>
    <source>
        <strain evidence="15">cv. 9930</strain>
    </source>
</reference>
<evidence type="ECO:0000256" key="5">
    <source>
        <dbReference type="ARBA" id="ARBA00022723"/>
    </source>
</evidence>
<evidence type="ECO:0000256" key="8">
    <source>
        <dbReference type="ARBA" id="ARBA00023004"/>
    </source>
</evidence>
<dbReference type="Gramene" id="KGN63296">
    <property type="protein sequence ID" value="KGN63296"/>
    <property type="gene ID" value="Csa_2G425740"/>
</dbReference>
<dbReference type="PANTHER" id="PTHR47947">
    <property type="entry name" value="CYTOCHROME P450 82C3-RELATED"/>
    <property type="match status" value="1"/>
</dbReference>
<keyword evidence="10 13" id="KW-0472">Membrane</keyword>
<dbReference type="GO" id="GO:0020037">
    <property type="term" value="F:heme binding"/>
    <property type="evidence" value="ECO:0007669"/>
    <property type="project" value="InterPro"/>
</dbReference>
<evidence type="ECO:0000313" key="14">
    <source>
        <dbReference type="EMBL" id="KGN63296.1"/>
    </source>
</evidence>
<dbReference type="STRING" id="3659.A0A0A0LTD0"/>
<evidence type="ECO:0008006" key="16">
    <source>
        <dbReference type="Google" id="ProtNLM"/>
    </source>
</evidence>
<dbReference type="InterPro" id="IPR036396">
    <property type="entry name" value="Cyt_P450_sf"/>
</dbReference>
<evidence type="ECO:0000256" key="4">
    <source>
        <dbReference type="ARBA" id="ARBA00022692"/>
    </source>
</evidence>
<evidence type="ECO:0000256" key="3">
    <source>
        <dbReference type="ARBA" id="ARBA00022617"/>
    </source>
</evidence>
<dbReference type="Gene3D" id="1.10.630.10">
    <property type="entry name" value="Cytochrome P450"/>
    <property type="match status" value="1"/>
</dbReference>
<keyword evidence="8 11" id="KW-0408">Iron</keyword>
<dbReference type="PROSITE" id="PS00086">
    <property type="entry name" value="CYTOCHROME_P450"/>
    <property type="match status" value="1"/>
</dbReference>
<dbReference type="FunFam" id="1.10.630.10:FF:000023">
    <property type="entry name" value="Cytochrome P450 family protein"/>
    <property type="match status" value="1"/>
</dbReference>
<comment type="cofactor">
    <cofactor evidence="11">
        <name>heme</name>
        <dbReference type="ChEBI" id="CHEBI:30413"/>
    </cofactor>
</comment>
<evidence type="ECO:0000313" key="15">
    <source>
        <dbReference type="Proteomes" id="UP000029981"/>
    </source>
</evidence>
<reference evidence="14 15" key="3">
    <citation type="journal article" date="2010" name="BMC Genomics">
        <title>Transcriptome sequencing and comparative analysis of cucumber flowers with different sex types.</title>
        <authorList>
            <person name="Guo S."/>
            <person name="Zheng Y."/>
            <person name="Joung J.G."/>
            <person name="Liu S."/>
            <person name="Zhang Z."/>
            <person name="Crasta O.R."/>
            <person name="Sobral B.W."/>
            <person name="Xu Y."/>
            <person name="Huang S."/>
            <person name="Fei Z."/>
        </authorList>
    </citation>
    <scope>NUCLEOTIDE SEQUENCE [LARGE SCALE GENOMIC DNA]</scope>
    <source>
        <strain evidence="15">cv. 9930</strain>
    </source>
</reference>
<evidence type="ECO:0000256" key="9">
    <source>
        <dbReference type="ARBA" id="ARBA00023033"/>
    </source>
</evidence>
<dbReference type="OrthoDB" id="1055148at2759"/>
<dbReference type="PRINTS" id="PR00385">
    <property type="entry name" value="P450"/>
</dbReference>
<comment type="subcellular location">
    <subcellularLocation>
        <location evidence="1">Membrane</location>
        <topology evidence="1">Single-pass membrane protein</topology>
    </subcellularLocation>
</comment>
<evidence type="ECO:0000256" key="1">
    <source>
        <dbReference type="ARBA" id="ARBA00004167"/>
    </source>
</evidence>
<keyword evidence="15" id="KW-1185">Reference proteome</keyword>
<dbReference type="InterPro" id="IPR001128">
    <property type="entry name" value="Cyt_P450"/>
</dbReference>
<keyword evidence="6 13" id="KW-1133">Transmembrane helix</keyword>
<keyword evidence="7 12" id="KW-0560">Oxidoreductase</keyword>
<dbReference type="SUPFAM" id="SSF48264">
    <property type="entry name" value="Cytochrome P450"/>
    <property type="match status" value="1"/>
</dbReference>
<feature type="transmembrane region" description="Helical" evidence="13">
    <location>
        <begin position="6"/>
        <end position="24"/>
    </location>
</feature>
<evidence type="ECO:0000256" key="6">
    <source>
        <dbReference type="ARBA" id="ARBA00022989"/>
    </source>
</evidence>
<reference evidence="14 15" key="1">
    <citation type="journal article" date="2009" name="Nat. Genet.">
        <title>The genome of the cucumber, Cucumis sativus L.</title>
        <authorList>
            <person name="Huang S."/>
            <person name="Li R."/>
            <person name="Zhang Z."/>
            <person name="Li L."/>
            <person name="Gu X."/>
            <person name="Fan W."/>
            <person name="Lucas W.J."/>
            <person name="Wang X."/>
            <person name="Xie B."/>
            <person name="Ni P."/>
            <person name="Ren Y."/>
            <person name="Zhu H."/>
            <person name="Li J."/>
            <person name="Lin K."/>
            <person name="Jin W."/>
            <person name="Fei Z."/>
            <person name="Li G."/>
            <person name="Staub J."/>
            <person name="Kilian A."/>
            <person name="van der Vossen E.A."/>
            <person name="Wu Y."/>
            <person name="Guo J."/>
            <person name="He J."/>
            <person name="Jia Z."/>
            <person name="Ren Y."/>
            <person name="Tian G."/>
            <person name="Lu Y."/>
            <person name="Ruan J."/>
            <person name="Qian W."/>
            <person name="Wang M."/>
            <person name="Huang Q."/>
            <person name="Li B."/>
            <person name="Xuan Z."/>
            <person name="Cao J."/>
            <person name="Asan"/>
            <person name="Wu Z."/>
            <person name="Zhang J."/>
            <person name="Cai Q."/>
            <person name="Bai Y."/>
            <person name="Zhao B."/>
            <person name="Han Y."/>
            <person name="Li Y."/>
            <person name="Li X."/>
            <person name="Wang S."/>
            <person name="Shi Q."/>
            <person name="Liu S."/>
            <person name="Cho W.K."/>
            <person name="Kim J.Y."/>
            <person name="Xu Y."/>
            <person name="Heller-Uszynska K."/>
            <person name="Miao H."/>
            <person name="Cheng Z."/>
            <person name="Zhang S."/>
            <person name="Wu J."/>
            <person name="Yang Y."/>
            <person name="Kang H."/>
            <person name="Li M."/>
            <person name="Liang H."/>
            <person name="Ren X."/>
            <person name="Shi Z."/>
            <person name="Wen M."/>
            <person name="Jian M."/>
            <person name="Yang H."/>
            <person name="Zhang G."/>
            <person name="Yang Z."/>
            <person name="Chen R."/>
            <person name="Liu S."/>
            <person name="Li J."/>
            <person name="Ma L."/>
            <person name="Liu H."/>
            <person name="Zhou Y."/>
            <person name="Zhao J."/>
            <person name="Fang X."/>
            <person name="Li G."/>
            <person name="Fang L."/>
            <person name="Li Y."/>
            <person name="Liu D."/>
            <person name="Zheng H."/>
            <person name="Zhang Y."/>
            <person name="Qin N."/>
            <person name="Li Z."/>
            <person name="Yang G."/>
            <person name="Yang S."/>
            <person name="Bolund L."/>
            <person name="Kristiansen K."/>
            <person name="Zheng H."/>
            <person name="Li S."/>
            <person name="Zhang X."/>
            <person name="Yang H."/>
            <person name="Wang J."/>
            <person name="Sun R."/>
            <person name="Zhang B."/>
            <person name="Jiang S."/>
            <person name="Wang J."/>
            <person name="Du Y."/>
            <person name="Li S."/>
        </authorList>
    </citation>
    <scope>NUCLEOTIDE SEQUENCE [LARGE SCALE GENOMIC DNA]</scope>
    <source>
        <strain evidence="15">cv. 9930</strain>
    </source>
</reference>